<organism evidence="1 2">
    <name type="scientific">Eumeta variegata</name>
    <name type="common">Bagworm moth</name>
    <name type="synonym">Eumeta japonica</name>
    <dbReference type="NCBI Taxonomy" id="151549"/>
    <lineage>
        <taxon>Eukaryota</taxon>
        <taxon>Metazoa</taxon>
        <taxon>Ecdysozoa</taxon>
        <taxon>Arthropoda</taxon>
        <taxon>Hexapoda</taxon>
        <taxon>Insecta</taxon>
        <taxon>Pterygota</taxon>
        <taxon>Neoptera</taxon>
        <taxon>Endopterygota</taxon>
        <taxon>Lepidoptera</taxon>
        <taxon>Glossata</taxon>
        <taxon>Ditrysia</taxon>
        <taxon>Tineoidea</taxon>
        <taxon>Psychidae</taxon>
        <taxon>Oiketicinae</taxon>
        <taxon>Eumeta</taxon>
    </lineage>
</organism>
<sequence>MGRRLTAPLVLMRNGTYIDKLKNAKLYESTRLHRNRQSSWETILEERADGIDRGTMTEINDRNEVEYLSIEFAIEHAQRCYISSRGQRVELAGYYRVVDDLTYSMLDEVLRQNSILGCTDPEIMREKTFFHTKYEHPYTNTYEQTVGFDIRLQSYERVRRALALELPAPPPDCNQVCLREAFGLNRLRSAATARAPPIRRRHENGSAQPVKYYTLTEYRRKAIASNRPANVSSGGLLSPSSLQLPNHHTPLSLPSIHSPLSVFNPRCRQRTIVSSEVGSAHERQGKWSKIVSDWYPRDGRRSRGRQMTRWEDDLKLTAKHHWRKVARDRTQWKMLEEAYAKRHAELRDIV</sequence>
<dbReference type="AlphaFoldDB" id="A0A4C1W848"/>
<dbReference type="EMBL" id="BGZK01000495">
    <property type="protein sequence ID" value="GBP47080.1"/>
    <property type="molecule type" value="Genomic_DNA"/>
</dbReference>
<dbReference type="Proteomes" id="UP000299102">
    <property type="component" value="Unassembled WGS sequence"/>
</dbReference>
<evidence type="ECO:0000313" key="1">
    <source>
        <dbReference type="EMBL" id="GBP47080.1"/>
    </source>
</evidence>
<keyword evidence="2" id="KW-1185">Reference proteome</keyword>
<protein>
    <submittedName>
        <fullName evidence="1">Uncharacterized protein</fullName>
    </submittedName>
</protein>
<comment type="caution">
    <text evidence="1">The sequence shown here is derived from an EMBL/GenBank/DDBJ whole genome shotgun (WGS) entry which is preliminary data.</text>
</comment>
<reference evidence="1 2" key="1">
    <citation type="journal article" date="2019" name="Commun. Biol.">
        <title>The bagworm genome reveals a unique fibroin gene that provides high tensile strength.</title>
        <authorList>
            <person name="Kono N."/>
            <person name="Nakamura H."/>
            <person name="Ohtoshi R."/>
            <person name="Tomita M."/>
            <person name="Numata K."/>
            <person name="Arakawa K."/>
        </authorList>
    </citation>
    <scope>NUCLEOTIDE SEQUENCE [LARGE SCALE GENOMIC DNA]</scope>
</reference>
<accession>A0A4C1W848</accession>
<dbReference type="OrthoDB" id="8193815at2759"/>
<evidence type="ECO:0000313" key="2">
    <source>
        <dbReference type="Proteomes" id="UP000299102"/>
    </source>
</evidence>
<name>A0A4C1W848_EUMVA</name>
<gene>
    <name evidence="1" type="ORF">EVAR_96035_1</name>
</gene>
<proteinExistence type="predicted"/>